<dbReference type="InterPro" id="IPR006175">
    <property type="entry name" value="YjgF/YER057c/UK114"/>
</dbReference>
<dbReference type="InterPro" id="IPR035959">
    <property type="entry name" value="RutC-like_sf"/>
</dbReference>
<dbReference type="EMBL" id="LJYW01000001">
    <property type="protein sequence ID" value="KPL54184.1"/>
    <property type="molecule type" value="Genomic_DNA"/>
</dbReference>
<reference evidence="1 2" key="2">
    <citation type="submission" date="2015-10" db="EMBL/GenBank/DDBJ databases">
        <title>Draft Genome Sequence of Prosthecomicrobium hirschii ATCC 27832.</title>
        <authorList>
            <person name="Daniel J."/>
            <person name="Givan S.A."/>
            <person name="Brun Y.V."/>
            <person name="Brown P.J."/>
        </authorList>
    </citation>
    <scope>NUCLEOTIDE SEQUENCE [LARGE SCALE GENOMIC DNA]</scope>
    <source>
        <strain evidence="1 2">16</strain>
    </source>
</reference>
<name>A0A0P6W6L9_9HYPH</name>
<dbReference type="Pfam" id="PF01042">
    <property type="entry name" value="Ribonuc_L-PSP"/>
    <property type="match status" value="1"/>
</dbReference>
<protein>
    <submittedName>
        <fullName evidence="1">Enamine deaminase RidA</fullName>
    </submittedName>
</protein>
<dbReference type="STRING" id="665126.ABB55_19825"/>
<dbReference type="AlphaFoldDB" id="A0A0P6W6L9"/>
<reference evidence="1 2" key="1">
    <citation type="submission" date="2015-09" db="EMBL/GenBank/DDBJ databases">
        <authorList>
            <person name="Jackson K.R."/>
            <person name="Lunt B.L."/>
            <person name="Fisher J.N.B."/>
            <person name="Gardner A.V."/>
            <person name="Bailey M.E."/>
            <person name="Deus L.M."/>
            <person name="Earl A.S."/>
            <person name="Gibby P.D."/>
            <person name="Hartmann K.A."/>
            <person name="Liu J.E."/>
            <person name="Manci A.M."/>
            <person name="Nielsen D.A."/>
            <person name="Solomon M.B."/>
            <person name="Breakwell D.P."/>
            <person name="Burnett S.H."/>
            <person name="Grose J.H."/>
        </authorList>
    </citation>
    <scope>NUCLEOTIDE SEQUENCE [LARGE SCALE GENOMIC DNA]</scope>
    <source>
        <strain evidence="1 2">16</strain>
    </source>
</reference>
<evidence type="ECO:0000313" key="2">
    <source>
        <dbReference type="Proteomes" id="UP000048984"/>
    </source>
</evidence>
<accession>A0A0P6W6L9</accession>
<dbReference type="SUPFAM" id="SSF55298">
    <property type="entry name" value="YjgF-like"/>
    <property type="match status" value="1"/>
</dbReference>
<keyword evidence="2" id="KW-1185">Reference proteome</keyword>
<comment type="caution">
    <text evidence="1">The sequence shown here is derived from an EMBL/GenBank/DDBJ whole genome shotgun (WGS) entry which is preliminary data.</text>
</comment>
<evidence type="ECO:0000313" key="1">
    <source>
        <dbReference type="EMBL" id="KPL54184.1"/>
    </source>
</evidence>
<organism evidence="1 2">
    <name type="scientific">Prosthecodimorpha hirschii</name>
    <dbReference type="NCBI Taxonomy" id="665126"/>
    <lineage>
        <taxon>Bacteria</taxon>
        <taxon>Pseudomonadati</taxon>
        <taxon>Pseudomonadota</taxon>
        <taxon>Alphaproteobacteria</taxon>
        <taxon>Hyphomicrobiales</taxon>
        <taxon>Ancalomicrobiaceae</taxon>
        <taxon>Prosthecodimorpha</taxon>
    </lineage>
</organism>
<dbReference type="PANTHER" id="PTHR43857">
    <property type="entry name" value="BLR7761 PROTEIN"/>
    <property type="match status" value="1"/>
</dbReference>
<dbReference type="Gene3D" id="3.30.1330.40">
    <property type="entry name" value="RutC-like"/>
    <property type="match status" value="1"/>
</dbReference>
<sequence length="131" mass="14169">MTTKRPLAPTSIRPPFARYSHGVEVAPGARLVFVSGQLGVRADDTVPEDAAEQAHLCFDNIAAILAEAGMTLDDVVQVRAFVTDRAFMADYMTVRNARVGNPPPASTLMIVAGFNRPEMKVEVEVFAARLP</sequence>
<dbReference type="RefSeq" id="WP_054360352.1">
    <property type="nucleotide sequence ID" value="NZ_LJYW01000001.1"/>
</dbReference>
<dbReference type="PANTHER" id="PTHR43857:SF1">
    <property type="entry name" value="YJGH FAMILY PROTEIN"/>
    <property type="match status" value="1"/>
</dbReference>
<gene>
    <name evidence="1" type="ORF">ABB55_19825</name>
</gene>
<dbReference type="Proteomes" id="UP000048984">
    <property type="component" value="Unassembled WGS sequence"/>
</dbReference>
<proteinExistence type="predicted"/>